<dbReference type="InterPro" id="IPR003953">
    <property type="entry name" value="FAD-dep_OxRdtase_2_FAD-bd"/>
</dbReference>
<comment type="catalytic activity">
    <reaction evidence="9">
        <text>L-aspartate + O2 = iminosuccinate + H2O2</text>
        <dbReference type="Rhea" id="RHEA:25876"/>
        <dbReference type="ChEBI" id="CHEBI:15379"/>
        <dbReference type="ChEBI" id="CHEBI:16240"/>
        <dbReference type="ChEBI" id="CHEBI:29991"/>
        <dbReference type="ChEBI" id="CHEBI:77875"/>
        <dbReference type="EC" id="1.4.3.16"/>
    </reaction>
    <physiologicalReaction direction="left-to-right" evidence="9">
        <dbReference type="Rhea" id="RHEA:25877"/>
    </physiologicalReaction>
</comment>
<dbReference type="GO" id="GO:0034628">
    <property type="term" value="P:'de novo' NAD+ biosynthetic process from L-aspartate"/>
    <property type="evidence" value="ECO:0007669"/>
    <property type="project" value="TreeGrafter"/>
</dbReference>
<dbReference type="PANTHER" id="PTHR42716">
    <property type="entry name" value="L-ASPARTATE OXIDASE"/>
    <property type="match status" value="1"/>
</dbReference>
<evidence type="ECO:0000256" key="1">
    <source>
        <dbReference type="ARBA" id="ARBA00001974"/>
    </source>
</evidence>
<dbReference type="RefSeq" id="WP_121209961.1">
    <property type="nucleotide sequence ID" value="NZ_RBIM01000001.1"/>
</dbReference>
<evidence type="ECO:0000259" key="11">
    <source>
        <dbReference type="Pfam" id="PF02910"/>
    </source>
</evidence>
<evidence type="ECO:0000256" key="7">
    <source>
        <dbReference type="ARBA" id="ARBA00022827"/>
    </source>
</evidence>
<dbReference type="Gene3D" id="3.50.50.60">
    <property type="entry name" value="FAD/NAD(P)-binding domain"/>
    <property type="match status" value="1"/>
</dbReference>
<evidence type="ECO:0000256" key="8">
    <source>
        <dbReference type="ARBA" id="ARBA00023002"/>
    </source>
</evidence>
<dbReference type="UniPathway" id="UPA00253">
    <property type="reaction ID" value="UER00326"/>
</dbReference>
<dbReference type="Pfam" id="PF00890">
    <property type="entry name" value="FAD_binding_2"/>
    <property type="match status" value="1"/>
</dbReference>
<dbReference type="NCBIfam" id="NF005701">
    <property type="entry name" value="PRK07512.1"/>
    <property type="match status" value="1"/>
</dbReference>
<dbReference type="SUPFAM" id="SSF56425">
    <property type="entry name" value="Succinate dehydrogenase/fumarate reductase flavoprotein, catalytic domain"/>
    <property type="match status" value="1"/>
</dbReference>
<dbReference type="Gene3D" id="3.90.700.10">
    <property type="entry name" value="Succinate dehydrogenase/fumarate reductase flavoprotein, catalytic domain"/>
    <property type="match status" value="1"/>
</dbReference>
<accession>A0A495DPD5</accession>
<dbReference type="InterPro" id="IPR015939">
    <property type="entry name" value="Fum_Rdtase/Succ_DH_flav-like_C"/>
</dbReference>
<keyword evidence="5" id="KW-0285">Flavoprotein</keyword>
<evidence type="ECO:0000256" key="2">
    <source>
        <dbReference type="ARBA" id="ARBA00004950"/>
    </source>
</evidence>
<evidence type="ECO:0000313" key="13">
    <source>
        <dbReference type="Proteomes" id="UP000273675"/>
    </source>
</evidence>
<protein>
    <recommendedName>
        <fullName evidence="4">L-aspartate oxidase</fullName>
        <ecNumber evidence="4">1.4.3.16</ecNumber>
    </recommendedName>
</protein>
<sequence length="545" mass="55717">MTRPTLICGAGIAGLWAALKLAPRPVILLTGAPLGDGAASGWAQGGVSAALAANDSAALHARDTVAAGAGLVDQDAAFALAEGAAAEVAALAALGAPFEREGEGWSLSREAAHSRPRVARVKGDGAGAAIMATLIEAVRAAAHIEIRDGWRAVSLLGDANACRGAIAQGPNGEIEALDADTTLLAMGGAGGLFALTTTPAIAQGQAMAMAARLGAEIRDPEFVQFHPTALNAGLDPAPLCTEALRGEGAILVDQTGHRFMKAIHDDAELAPRDVVARAVHRQNASGKGAFLDCREAVGEAFPERFPAVFAACQRAGIDPRIEPIPVAPTAHYHMGGVATDIDGRTSVPGLFAIGECAATGLHGANRLASNSLAEGLVSAARFARVAAFLPHTVGKWAAAKPRVDGAAAAGRREPLGIDIGVLAHTDPSTASRSPSPASWGGNLPPLALLRLRQAMSRHCGVERSEAGLSELAALIDAMRSEHGEADALIAARFIVTGALNRRESRGGHFRTDCPQTLKEARHSALRLDDLAAPELAPAALNGPAE</sequence>
<dbReference type="InterPro" id="IPR037099">
    <property type="entry name" value="Fum_R/Succ_DH_flav-like_C_sf"/>
</dbReference>
<proteinExistence type="inferred from homology"/>
<evidence type="ECO:0000313" key="12">
    <source>
        <dbReference type="EMBL" id="RKR04161.1"/>
    </source>
</evidence>
<dbReference type="OrthoDB" id="9806724at2"/>
<dbReference type="SUPFAM" id="SSF46977">
    <property type="entry name" value="Succinate dehydrogenase/fumarate reductase flavoprotein C-terminal domain"/>
    <property type="match status" value="1"/>
</dbReference>
<dbReference type="EC" id="1.4.3.16" evidence="4"/>
<dbReference type="InterPro" id="IPR005288">
    <property type="entry name" value="NadB"/>
</dbReference>
<comment type="caution">
    <text evidence="12">The sequence shown here is derived from an EMBL/GenBank/DDBJ whole genome shotgun (WGS) entry which is preliminary data.</text>
</comment>
<dbReference type="Gene3D" id="1.20.58.100">
    <property type="entry name" value="Fumarate reductase/succinate dehydrogenase flavoprotein-like, C-terminal domain"/>
    <property type="match status" value="1"/>
</dbReference>
<keyword evidence="7" id="KW-0274">FAD</keyword>
<reference evidence="12 13" key="1">
    <citation type="submission" date="2018-10" db="EMBL/GenBank/DDBJ databases">
        <title>Genomic Encyclopedia of Type Strains, Phase IV (KMG-IV): sequencing the most valuable type-strain genomes for metagenomic binning, comparative biology and taxonomic classification.</title>
        <authorList>
            <person name="Goeker M."/>
        </authorList>
    </citation>
    <scope>NUCLEOTIDE SEQUENCE [LARGE SCALE GENOMIC DNA]</scope>
    <source>
        <strain evidence="12 13">DSM 4734</strain>
    </source>
</reference>
<name>A0A495DPD5_9PROT</name>
<comment type="cofactor">
    <cofactor evidence="1">
        <name>FAD</name>
        <dbReference type="ChEBI" id="CHEBI:57692"/>
    </cofactor>
</comment>
<keyword evidence="8" id="KW-0560">Oxidoreductase</keyword>
<feature type="domain" description="Fumarate reductase/succinate dehydrogenase flavoprotein-like C-terminal" evidence="11">
    <location>
        <begin position="487"/>
        <end position="516"/>
    </location>
</feature>
<dbReference type="Pfam" id="PF02910">
    <property type="entry name" value="Succ_DH_flav_C"/>
    <property type="match status" value="1"/>
</dbReference>
<evidence type="ECO:0000256" key="9">
    <source>
        <dbReference type="ARBA" id="ARBA00048305"/>
    </source>
</evidence>
<evidence type="ECO:0000256" key="3">
    <source>
        <dbReference type="ARBA" id="ARBA00008562"/>
    </source>
</evidence>
<dbReference type="SUPFAM" id="SSF51905">
    <property type="entry name" value="FAD/NAD(P)-binding domain"/>
    <property type="match status" value="1"/>
</dbReference>
<organism evidence="12 13">
    <name type="scientific">Maricaulis maris</name>
    <dbReference type="NCBI Taxonomy" id="74318"/>
    <lineage>
        <taxon>Bacteria</taxon>
        <taxon>Pseudomonadati</taxon>
        <taxon>Pseudomonadota</taxon>
        <taxon>Alphaproteobacteria</taxon>
        <taxon>Maricaulales</taxon>
        <taxon>Maricaulaceae</taxon>
        <taxon>Maricaulis</taxon>
    </lineage>
</organism>
<feature type="domain" description="FAD-dependent oxidoreductase 2 FAD-binding" evidence="10">
    <location>
        <begin position="6"/>
        <end position="372"/>
    </location>
</feature>
<dbReference type="FunFam" id="3.90.700.10:FF:000002">
    <property type="entry name" value="L-aspartate oxidase"/>
    <property type="match status" value="1"/>
</dbReference>
<keyword evidence="6" id="KW-0662">Pyridine nucleotide biosynthesis</keyword>
<dbReference type="PANTHER" id="PTHR42716:SF2">
    <property type="entry name" value="L-ASPARTATE OXIDASE, CHLOROPLASTIC"/>
    <property type="match status" value="1"/>
</dbReference>
<dbReference type="PRINTS" id="PR00368">
    <property type="entry name" value="FADPNR"/>
</dbReference>
<evidence type="ECO:0000256" key="4">
    <source>
        <dbReference type="ARBA" id="ARBA00012173"/>
    </source>
</evidence>
<dbReference type="AlphaFoldDB" id="A0A495DPD5"/>
<comment type="similarity">
    <text evidence="3">Belongs to the FAD-dependent oxidoreductase 2 family. NadB subfamily.</text>
</comment>
<evidence type="ECO:0000256" key="5">
    <source>
        <dbReference type="ARBA" id="ARBA00022630"/>
    </source>
</evidence>
<dbReference type="GO" id="GO:0008734">
    <property type="term" value="F:L-aspartate oxidase activity"/>
    <property type="evidence" value="ECO:0007669"/>
    <property type="project" value="UniProtKB-EC"/>
</dbReference>
<evidence type="ECO:0000256" key="6">
    <source>
        <dbReference type="ARBA" id="ARBA00022642"/>
    </source>
</evidence>
<dbReference type="Proteomes" id="UP000273675">
    <property type="component" value="Unassembled WGS sequence"/>
</dbReference>
<comment type="pathway">
    <text evidence="2">Cofactor biosynthesis; NAD(+) biosynthesis; iminoaspartate from L-aspartate (oxidase route): step 1/1.</text>
</comment>
<dbReference type="InterPro" id="IPR036188">
    <property type="entry name" value="FAD/NAD-bd_sf"/>
</dbReference>
<gene>
    <name evidence="12" type="ORF">C7435_0605</name>
</gene>
<dbReference type="InterPro" id="IPR027477">
    <property type="entry name" value="Succ_DH/fumarate_Rdtase_cat_sf"/>
</dbReference>
<evidence type="ECO:0000259" key="10">
    <source>
        <dbReference type="Pfam" id="PF00890"/>
    </source>
</evidence>
<dbReference type="EMBL" id="RBIM01000001">
    <property type="protein sequence ID" value="RKR04161.1"/>
    <property type="molecule type" value="Genomic_DNA"/>
</dbReference>